<evidence type="ECO:0000256" key="4">
    <source>
        <dbReference type="ARBA" id="ARBA00022840"/>
    </source>
</evidence>
<reference evidence="6 7" key="1">
    <citation type="submission" date="2021-05" db="EMBL/GenBank/DDBJ databases">
        <title>Genome Assembly of Synthetic Allotetraploid Brassica napus Reveals Homoeologous Exchanges between Subgenomes.</title>
        <authorList>
            <person name="Davis J.T."/>
        </authorList>
    </citation>
    <scope>NUCLEOTIDE SEQUENCE [LARGE SCALE GENOMIC DNA]</scope>
    <source>
        <strain evidence="7">cv. Da-Ae</strain>
        <tissue evidence="6">Seedling</tissue>
    </source>
</reference>
<keyword evidence="4" id="KW-0067">ATP-binding</keyword>
<gene>
    <name evidence="6" type="ORF">HID58_066239</name>
</gene>
<dbReference type="Proteomes" id="UP000824890">
    <property type="component" value="Unassembled WGS sequence"/>
</dbReference>
<keyword evidence="3" id="KW-0418">Kinase</keyword>
<feature type="coiled-coil region" evidence="5">
    <location>
        <begin position="313"/>
        <end position="340"/>
    </location>
</feature>
<dbReference type="SUPFAM" id="SSF53613">
    <property type="entry name" value="Ribokinase-like"/>
    <property type="match status" value="1"/>
</dbReference>
<dbReference type="InterPro" id="IPR050306">
    <property type="entry name" value="PfkB_Carbo_kinase"/>
</dbReference>
<accession>A0ABQ7ZFK3</accession>
<name>A0ABQ7ZFK3_BRANA</name>
<evidence type="ECO:0000256" key="3">
    <source>
        <dbReference type="ARBA" id="ARBA00022777"/>
    </source>
</evidence>
<dbReference type="EMBL" id="JAGKQM010000015">
    <property type="protein sequence ID" value="KAH0878845.1"/>
    <property type="molecule type" value="Genomic_DNA"/>
</dbReference>
<evidence type="ECO:0000313" key="7">
    <source>
        <dbReference type="Proteomes" id="UP000824890"/>
    </source>
</evidence>
<organism evidence="6 7">
    <name type="scientific">Brassica napus</name>
    <name type="common">Rape</name>
    <dbReference type="NCBI Taxonomy" id="3708"/>
    <lineage>
        <taxon>Eukaryota</taxon>
        <taxon>Viridiplantae</taxon>
        <taxon>Streptophyta</taxon>
        <taxon>Embryophyta</taxon>
        <taxon>Tracheophyta</taxon>
        <taxon>Spermatophyta</taxon>
        <taxon>Magnoliopsida</taxon>
        <taxon>eudicotyledons</taxon>
        <taxon>Gunneridae</taxon>
        <taxon>Pentapetalae</taxon>
        <taxon>rosids</taxon>
        <taxon>malvids</taxon>
        <taxon>Brassicales</taxon>
        <taxon>Brassicaceae</taxon>
        <taxon>Brassiceae</taxon>
        <taxon>Brassica</taxon>
    </lineage>
</organism>
<dbReference type="InterPro" id="IPR029056">
    <property type="entry name" value="Ribokinase-like"/>
</dbReference>
<keyword evidence="5" id="KW-0175">Coiled coil</keyword>
<sequence length="359" mass="39874">MNSEARHFTVGLFVLVQIRRSSVEKNGMQQLQSSLIGTARMGGSSAFIGKCKSAHIAAAKTAKDAGAILSYDPPNLRIPLWPCADNTRDEIFRIWDTADIIKICEEEIEFLTKGEDYVNLGLFASDSERIAFILCQMRPPMMLGGRLFGRSSLQSVGLQRQREGVAANAQPREQREETCWTRFSTLEFKNNTEISTATDHAHVPMLKVANNEDSSFISVMKKTHQKSDGTYVDERACLVAEKYDAYVQERLSLVEASNGEVLTEPLTVEERNEIYVKVAGISKQGRVFGLGSLQCGVYMPLDGSTVSPQAVEDDELESDLQKSNEEKVQFQNRIQAIEKILMSAFGENVLTPTDTTTAI</sequence>
<dbReference type="InterPro" id="IPR004252">
    <property type="entry name" value="Probable_transposase_24"/>
</dbReference>
<dbReference type="PANTHER" id="PTHR43085:SF1">
    <property type="entry name" value="PSEUDOURIDINE KINASE-RELATED"/>
    <property type="match status" value="1"/>
</dbReference>
<dbReference type="PANTHER" id="PTHR43085">
    <property type="entry name" value="HEXOKINASE FAMILY MEMBER"/>
    <property type="match status" value="1"/>
</dbReference>
<keyword evidence="1" id="KW-0808">Transferase</keyword>
<keyword evidence="7" id="KW-1185">Reference proteome</keyword>
<evidence type="ECO:0000256" key="5">
    <source>
        <dbReference type="SAM" id="Coils"/>
    </source>
</evidence>
<protein>
    <submittedName>
        <fullName evidence="6">Uncharacterized protein</fullName>
    </submittedName>
</protein>
<keyword evidence="2" id="KW-0547">Nucleotide-binding</keyword>
<proteinExistence type="predicted"/>
<evidence type="ECO:0000256" key="1">
    <source>
        <dbReference type="ARBA" id="ARBA00022679"/>
    </source>
</evidence>
<evidence type="ECO:0000313" key="6">
    <source>
        <dbReference type="EMBL" id="KAH0878845.1"/>
    </source>
</evidence>
<comment type="caution">
    <text evidence="6">The sequence shown here is derived from an EMBL/GenBank/DDBJ whole genome shotgun (WGS) entry which is preliminary data.</text>
</comment>
<dbReference type="Pfam" id="PF03004">
    <property type="entry name" value="Transposase_24"/>
    <property type="match status" value="1"/>
</dbReference>
<dbReference type="Gene3D" id="3.40.1190.20">
    <property type="match status" value="1"/>
</dbReference>
<evidence type="ECO:0000256" key="2">
    <source>
        <dbReference type="ARBA" id="ARBA00022741"/>
    </source>
</evidence>